<gene>
    <name evidence="2" type="ORF">FHL05_10630</name>
</gene>
<feature type="compositionally biased region" description="Polar residues" evidence="1">
    <location>
        <begin position="412"/>
        <end position="423"/>
    </location>
</feature>
<dbReference type="OrthoDB" id="9765386at2"/>
<feature type="region of interest" description="Disordered" evidence="1">
    <location>
        <begin position="389"/>
        <end position="423"/>
    </location>
</feature>
<name>A0A5P0ZZ33_9LACO</name>
<dbReference type="EMBL" id="VDFO01000045">
    <property type="protein sequence ID" value="MQS98311.1"/>
    <property type="molecule type" value="Genomic_DNA"/>
</dbReference>
<dbReference type="AlphaFoldDB" id="A0A5P0ZZ33"/>
<dbReference type="RefSeq" id="WP_153522639.1">
    <property type="nucleotide sequence ID" value="NZ_VDFO01000045.1"/>
</dbReference>
<dbReference type="Pfam" id="PF04860">
    <property type="entry name" value="Phage_portal"/>
    <property type="match status" value="1"/>
</dbReference>
<comment type="caution">
    <text evidence="2">The sequence shown here is derived from an EMBL/GenBank/DDBJ whole genome shotgun (WGS) entry which is preliminary data.</text>
</comment>
<proteinExistence type="predicted"/>
<evidence type="ECO:0000313" key="2">
    <source>
        <dbReference type="EMBL" id="MQS98311.1"/>
    </source>
</evidence>
<reference evidence="2 3" key="1">
    <citation type="journal article" date="2019" name="Syst. Appl. Microbiol.">
        <title>Polyphasic characterization of two novel Lactobacillus spp. isolated from blown salami packages: Description of Lactobacillus halodurans sp. nov. and Lactobacillus salsicarnum sp. nov.</title>
        <authorList>
            <person name="Schuster J.A."/>
            <person name="Klingl A."/>
            <person name="Vogel R.F."/>
            <person name="Ehrmann M.A."/>
        </authorList>
    </citation>
    <scope>NUCLEOTIDE SEQUENCE [LARGE SCALE GENOMIC DNA]</scope>
    <source>
        <strain evidence="2 3">TMW 1.1920</strain>
    </source>
</reference>
<protein>
    <submittedName>
        <fullName evidence="2">Phage portal protein</fullName>
    </submittedName>
</protein>
<evidence type="ECO:0000313" key="3">
    <source>
        <dbReference type="Proteomes" id="UP000371423"/>
    </source>
</evidence>
<organism evidence="2 3">
    <name type="scientific">Companilactobacillus halodurans</name>
    <dbReference type="NCBI Taxonomy" id="2584183"/>
    <lineage>
        <taxon>Bacteria</taxon>
        <taxon>Bacillati</taxon>
        <taxon>Bacillota</taxon>
        <taxon>Bacilli</taxon>
        <taxon>Lactobacillales</taxon>
        <taxon>Lactobacillaceae</taxon>
        <taxon>Companilactobacillus</taxon>
    </lineage>
</organism>
<evidence type="ECO:0000256" key="1">
    <source>
        <dbReference type="SAM" id="MobiDB-lite"/>
    </source>
</evidence>
<dbReference type="NCBIfam" id="TIGR01537">
    <property type="entry name" value="portal_HK97"/>
    <property type="match status" value="1"/>
</dbReference>
<keyword evidence="3" id="KW-1185">Reference proteome</keyword>
<accession>A0A5P0ZZ33</accession>
<dbReference type="Proteomes" id="UP000371423">
    <property type="component" value="Unassembled WGS sequence"/>
</dbReference>
<dbReference type="InterPro" id="IPR006427">
    <property type="entry name" value="Portal_HK97"/>
</dbReference>
<sequence length="423" mass="47494">MSFFRSLNDSSDDWAMDYLNNGILPSNRNFMGIGALNNSDVLTAVSIVAGDVARFPILQIKDSDDSIADENTVTYLLNKKSNDYSSAYSWKFAMMVNAILTGNSYTRIIRDPTTYGKNAGKAIELEFFPPSQVAINYRDRPGVKREYYYTFYPEDDRSPFDLEPEDVIHFKFFSSDGIVGRSPLLSLVDEMNLQKSGVDTLGRFFKSGLKGSILKVNGAKLSKEARRKIRADFEYAQEGDSNGPIITDSTMEYQPLEVDTSVLNLINSNNWSASQIAKAMRIPAYKLAINSPNQSVNQLAAGYISNDLPFYFKPIVSEFEMKLLTDKERHNYHFDFDTRKQTARPVTELVALVENSILTPNEVRAELGKKADDKTSEMNEYQSTLNTVSLNLKDEYQKSNKVQPKGGDVNGAKNNTNQSGSQK</sequence>
<dbReference type="InterPro" id="IPR006944">
    <property type="entry name" value="Phage/GTA_portal"/>
</dbReference>